<evidence type="ECO:0000256" key="21">
    <source>
        <dbReference type="ARBA" id="ARBA00047617"/>
    </source>
</evidence>
<evidence type="ECO:0000256" key="16">
    <source>
        <dbReference type="ARBA" id="ARBA00031851"/>
    </source>
</evidence>
<dbReference type="Proteomes" id="UP000094527">
    <property type="component" value="Unassembled WGS sequence"/>
</dbReference>
<dbReference type="InterPro" id="IPR011032">
    <property type="entry name" value="GroES-like_sf"/>
</dbReference>
<evidence type="ECO:0000256" key="12">
    <source>
        <dbReference type="ARBA" id="ARBA00022990"/>
    </source>
</evidence>
<dbReference type="InterPro" id="IPR020843">
    <property type="entry name" value="ER"/>
</dbReference>
<keyword evidence="8" id="KW-0644">Prostaglandin metabolism</keyword>
<dbReference type="SMART" id="SM00829">
    <property type="entry name" value="PKS_ER"/>
    <property type="match status" value="1"/>
</dbReference>
<evidence type="ECO:0000256" key="8">
    <source>
        <dbReference type="ARBA" id="ARBA00022501"/>
    </source>
</evidence>
<evidence type="ECO:0000256" key="22">
    <source>
        <dbReference type="ARBA" id="ARBA00047742"/>
    </source>
</evidence>
<comment type="catalytic activity">
    <reaction evidence="23">
        <text>leukotriene B4 + NADP(+) = 12-oxo-leukotriene B4 + NADPH + H(+)</text>
        <dbReference type="Rhea" id="RHEA:50608"/>
        <dbReference type="ChEBI" id="CHEBI:15378"/>
        <dbReference type="ChEBI" id="CHEBI:57461"/>
        <dbReference type="ChEBI" id="CHEBI:57783"/>
        <dbReference type="ChEBI" id="CHEBI:58349"/>
        <dbReference type="ChEBI" id="CHEBI:133309"/>
    </reaction>
    <physiologicalReaction direction="left-to-right" evidence="23">
        <dbReference type="Rhea" id="RHEA:50609"/>
    </physiologicalReaction>
</comment>
<evidence type="ECO:0000256" key="28">
    <source>
        <dbReference type="ARBA" id="ARBA00048387"/>
    </source>
</evidence>
<evidence type="ECO:0000256" key="7">
    <source>
        <dbReference type="ARBA" id="ARBA00022490"/>
    </source>
</evidence>
<feature type="domain" description="Enoyl reductase (ER)" evidence="35">
    <location>
        <begin position="15"/>
        <end position="333"/>
    </location>
</feature>
<comment type="catalytic activity">
    <reaction evidence="33">
        <text>an n-alkanal + NADP(+) = an alk-2-enal + NADPH + H(+)</text>
        <dbReference type="Rhea" id="RHEA:13737"/>
        <dbReference type="ChEBI" id="CHEBI:12834"/>
        <dbReference type="ChEBI" id="CHEBI:13757"/>
        <dbReference type="ChEBI" id="CHEBI:15378"/>
        <dbReference type="ChEBI" id="CHEBI:57783"/>
        <dbReference type="ChEBI" id="CHEBI:58349"/>
        <dbReference type="EC" id="1.3.1.74"/>
    </reaction>
    <physiologicalReaction direction="right-to-left" evidence="33">
        <dbReference type="Rhea" id="RHEA:13739"/>
    </physiologicalReaction>
</comment>
<comment type="subunit">
    <text evidence="3">Monomer or homodimer.</text>
</comment>
<evidence type="ECO:0000256" key="27">
    <source>
        <dbReference type="ARBA" id="ARBA00048290"/>
    </source>
</evidence>
<evidence type="ECO:0000313" key="37">
    <source>
        <dbReference type="Proteomes" id="UP000094527"/>
    </source>
</evidence>
<comment type="catalytic activity">
    <reaction evidence="22">
        <text>pentan-2-one + NADP(+) = (E)-pent-3-en-2-one + NADPH + H(+)</text>
        <dbReference type="Rhea" id="RHEA:50788"/>
        <dbReference type="ChEBI" id="CHEBI:15378"/>
        <dbReference type="ChEBI" id="CHEBI:16472"/>
        <dbReference type="ChEBI" id="CHEBI:57783"/>
        <dbReference type="ChEBI" id="CHEBI:58349"/>
        <dbReference type="ChEBI" id="CHEBI:145276"/>
    </reaction>
    <physiologicalReaction direction="right-to-left" evidence="22">
        <dbReference type="Rhea" id="RHEA:50790"/>
    </physiologicalReaction>
</comment>
<reference evidence="36 37" key="1">
    <citation type="journal article" date="2016" name="Genome Biol. Evol.">
        <title>Gene Family Evolution Reflects Adaptation to Soil Environmental Stressors in the Genome of the Collembolan Orchesella cincta.</title>
        <authorList>
            <person name="Faddeeva-Vakhrusheva A."/>
            <person name="Derks M.F."/>
            <person name="Anvar S.Y."/>
            <person name="Agamennone V."/>
            <person name="Suring W."/>
            <person name="Smit S."/>
            <person name="van Straalen N.M."/>
            <person name="Roelofs D."/>
        </authorList>
    </citation>
    <scope>NUCLEOTIDE SEQUENCE [LARGE SCALE GENOMIC DNA]</scope>
    <source>
        <tissue evidence="36">Mixed pool</tissue>
    </source>
</reference>
<dbReference type="SUPFAM" id="SSF51735">
    <property type="entry name" value="NAD(P)-binding Rossmann-fold domains"/>
    <property type="match status" value="1"/>
</dbReference>
<keyword evidence="15" id="KW-0379">Hydroxylation</keyword>
<comment type="subcellular location">
    <subcellularLocation>
        <location evidence="1">Cytoplasm</location>
    </subcellularLocation>
</comment>
<evidence type="ECO:0000256" key="3">
    <source>
        <dbReference type="ARBA" id="ARBA00011852"/>
    </source>
</evidence>
<comment type="similarity">
    <text evidence="2">Belongs to the NADP-dependent oxidoreductase L4BD family.</text>
</comment>
<dbReference type="GO" id="GO:0006693">
    <property type="term" value="P:prostaglandin metabolic process"/>
    <property type="evidence" value="ECO:0007669"/>
    <property type="project" value="UniProtKB-KW"/>
</dbReference>
<evidence type="ECO:0000256" key="13">
    <source>
        <dbReference type="ARBA" id="ARBA00023002"/>
    </source>
</evidence>
<dbReference type="InterPro" id="IPR045010">
    <property type="entry name" value="MDR_fam"/>
</dbReference>
<dbReference type="CDD" id="cd08294">
    <property type="entry name" value="leukotriene_B4_DH_like"/>
    <property type="match status" value="1"/>
</dbReference>
<evidence type="ECO:0000256" key="4">
    <source>
        <dbReference type="ARBA" id="ARBA00011981"/>
    </source>
</evidence>
<dbReference type="AlphaFoldDB" id="A0A1D2MDS1"/>
<evidence type="ECO:0000256" key="24">
    <source>
        <dbReference type="ARBA" id="ARBA00047878"/>
    </source>
</evidence>
<gene>
    <name evidence="36" type="ORF">Ocin01_15519</name>
</gene>
<comment type="catalytic activity">
    <reaction evidence="31">
        <text>(5S,12S)-dihydroxy-(6E,10E,12E,14Z)-eicosatetraenoate + NADP(+) = 12-oxo-(5S)-hydroxy-(6E,8E,10E,14Z)-eicosatetraenoate + NADPH + H(+)</text>
        <dbReference type="Rhea" id="RHEA:51212"/>
        <dbReference type="ChEBI" id="CHEBI:15378"/>
        <dbReference type="ChEBI" id="CHEBI:57783"/>
        <dbReference type="ChEBI" id="CHEBI:58349"/>
        <dbReference type="ChEBI" id="CHEBI:133974"/>
        <dbReference type="ChEBI" id="CHEBI:133975"/>
    </reaction>
    <physiologicalReaction direction="left-to-right" evidence="31">
        <dbReference type="Rhea" id="RHEA:51213"/>
    </physiologicalReaction>
</comment>
<evidence type="ECO:0000313" key="36">
    <source>
        <dbReference type="EMBL" id="ODM91166.1"/>
    </source>
</evidence>
<protein>
    <recommendedName>
        <fullName evidence="6">Prostaglandin reductase 1</fullName>
        <ecNumber evidence="4">1.3.1.48</ecNumber>
        <ecNumber evidence="5">1.3.1.74</ecNumber>
    </recommendedName>
    <alternativeName>
        <fullName evidence="19">15-oxoprostaglandin 13-reductase</fullName>
    </alternativeName>
    <alternativeName>
        <fullName evidence="17">Dithiolethione-inducible gene 1 protein</fullName>
    </alternativeName>
    <alternativeName>
        <fullName evidence="16">Leukotriene B4 12-hydroxydehydrogenase</fullName>
    </alternativeName>
    <alternativeName>
        <fullName evidence="18">NAD(P)H-dependent alkenal/one oxidoreductase</fullName>
    </alternativeName>
</protein>
<evidence type="ECO:0000256" key="11">
    <source>
        <dbReference type="ARBA" id="ARBA00022857"/>
    </source>
</evidence>
<evidence type="ECO:0000256" key="2">
    <source>
        <dbReference type="ARBA" id="ARBA00010460"/>
    </source>
</evidence>
<dbReference type="OrthoDB" id="809632at2759"/>
<organism evidence="36 37">
    <name type="scientific">Orchesella cincta</name>
    <name type="common">Springtail</name>
    <name type="synonym">Podura cincta</name>
    <dbReference type="NCBI Taxonomy" id="48709"/>
    <lineage>
        <taxon>Eukaryota</taxon>
        <taxon>Metazoa</taxon>
        <taxon>Ecdysozoa</taxon>
        <taxon>Arthropoda</taxon>
        <taxon>Hexapoda</taxon>
        <taxon>Collembola</taxon>
        <taxon>Entomobryomorpha</taxon>
        <taxon>Entomobryoidea</taxon>
        <taxon>Orchesellidae</taxon>
        <taxon>Orchesellinae</taxon>
        <taxon>Orchesella</taxon>
    </lineage>
</organism>
<keyword evidence="11" id="KW-0521">NADP</keyword>
<keyword evidence="37" id="KW-1185">Reference proteome</keyword>
<accession>A0A1D2MDS1</accession>
<dbReference type="InterPro" id="IPR013149">
    <property type="entry name" value="ADH-like_C"/>
</dbReference>
<evidence type="ECO:0000256" key="9">
    <source>
        <dbReference type="ARBA" id="ARBA00022553"/>
    </source>
</evidence>
<evidence type="ECO:0000256" key="30">
    <source>
        <dbReference type="ARBA" id="ARBA00048953"/>
    </source>
</evidence>
<dbReference type="EMBL" id="LJIJ01001648">
    <property type="protein sequence ID" value="ODM91166.1"/>
    <property type="molecule type" value="Genomic_DNA"/>
</dbReference>
<keyword evidence="14" id="KW-0443">Lipid metabolism</keyword>
<dbReference type="InterPro" id="IPR041694">
    <property type="entry name" value="ADH_N_2"/>
</dbReference>
<keyword evidence="9" id="KW-0597">Phosphoprotein</keyword>
<comment type="catalytic activity">
    <reaction evidence="21">
        <text>decanal + NADP(+) = (2E)-decenal + NADPH + H(+)</text>
        <dbReference type="Rhea" id="RHEA:50612"/>
        <dbReference type="ChEBI" id="CHEBI:15378"/>
        <dbReference type="ChEBI" id="CHEBI:31457"/>
        <dbReference type="ChEBI" id="CHEBI:57783"/>
        <dbReference type="ChEBI" id="CHEBI:58349"/>
        <dbReference type="ChEBI" id="CHEBI:133455"/>
    </reaction>
    <physiologicalReaction direction="right-to-left" evidence="21">
        <dbReference type="Rhea" id="RHEA:50614"/>
    </physiologicalReaction>
</comment>
<evidence type="ECO:0000256" key="15">
    <source>
        <dbReference type="ARBA" id="ARBA00023278"/>
    </source>
</evidence>
<dbReference type="FunFam" id="3.40.50.720:FF:000121">
    <property type="entry name" value="Prostaglandin reductase 2"/>
    <property type="match status" value="1"/>
</dbReference>
<evidence type="ECO:0000256" key="19">
    <source>
        <dbReference type="ARBA" id="ARBA00033119"/>
    </source>
</evidence>
<dbReference type="SUPFAM" id="SSF50129">
    <property type="entry name" value="GroES-like"/>
    <property type="match status" value="1"/>
</dbReference>
<dbReference type="InterPro" id="IPR014190">
    <property type="entry name" value="PTGR1"/>
</dbReference>
<sequence length="335" mass="37255">MHITRKIVLSNRFNGLPKLEDFAIVEEELPNVLQDGEILCQSEWISVDPYMRMRASTLNLGDAMIGMQVARVLKSRCSEYPEGSQVVANFGWVERTVFKPEAHHGVDTIYKMPDMKGLPDSFALGTVGRPGNTAYFGCLRVCKPKENDTIVVSAAAGAVGSLVGQIAKIQGCKILGFAGSDDKVKWLQDKLKFDHAFNYKTANLSEVFTQYAPNGIDAYFDNVGGEFTFHVMKHMKPYGKIALCGAISTYNTDSSQPALVPFDYGSMIYKNITMEGLHVLRWKDEWYTGINQLRDWILEGKIVVEETVTQGFENTPTAFINMLIGKNVGKAVVKV</sequence>
<comment type="catalytic activity">
    <reaction evidence="25">
        <text>dodecanal + NADP(+) = (2E)-dodecenal + NADPH + H(+)</text>
        <dbReference type="Rhea" id="RHEA:50784"/>
        <dbReference type="ChEBI" id="CHEBI:15378"/>
        <dbReference type="ChEBI" id="CHEBI:27836"/>
        <dbReference type="ChEBI" id="CHEBI:57783"/>
        <dbReference type="ChEBI" id="CHEBI:58349"/>
        <dbReference type="ChEBI" id="CHEBI:133741"/>
    </reaction>
    <physiologicalReaction direction="right-to-left" evidence="25">
        <dbReference type="Rhea" id="RHEA:50786"/>
    </physiologicalReaction>
</comment>
<keyword evidence="13" id="KW-0560">Oxidoreductase</keyword>
<comment type="catalytic activity">
    <reaction evidence="30">
        <text>6-trans-leukotriene B4 + NADP(+) = 12-oxo-(5S)-hydroxy-(6E,8E,10E,14Z)-eicosatetraenoate + NADPH + H(+)</text>
        <dbReference type="Rhea" id="RHEA:51204"/>
        <dbReference type="ChEBI" id="CHEBI:15378"/>
        <dbReference type="ChEBI" id="CHEBI:57783"/>
        <dbReference type="ChEBI" id="CHEBI:58349"/>
        <dbReference type="ChEBI" id="CHEBI:90723"/>
        <dbReference type="ChEBI" id="CHEBI:133974"/>
    </reaction>
    <physiologicalReaction direction="left-to-right" evidence="30">
        <dbReference type="Rhea" id="RHEA:51205"/>
    </physiologicalReaction>
</comment>
<dbReference type="GO" id="GO:0005737">
    <property type="term" value="C:cytoplasm"/>
    <property type="evidence" value="ECO:0007669"/>
    <property type="project" value="UniProtKB-SubCell"/>
</dbReference>
<name>A0A1D2MDS1_ORCCI</name>
<keyword evidence="10" id="KW-0276">Fatty acid metabolism</keyword>
<dbReference type="PANTHER" id="PTHR43205:SF7">
    <property type="entry name" value="PROSTAGLANDIN REDUCTASE 1"/>
    <property type="match status" value="1"/>
</dbReference>
<evidence type="ECO:0000256" key="18">
    <source>
        <dbReference type="ARBA" id="ARBA00032297"/>
    </source>
</evidence>
<comment type="caution">
    <text evidence="36">The sequence shown here is derived from an EMBL/GenBank/DDBJ whole genome shotgun (WGS) entry which is preliminary data.</text>
</comment>
<comment type="catalytic activity">
    <reaction evidence="24">
        <text>13,14-dihydro-15-oxo-prostaglandin F1alpha + NADP(+) = 15-oxoprostaglandin F1alpha + NADPH + H(+)</text>
        <dbReference type="Rhea" id="RHEA:50592"/>
        <dbReference type="ChEBI" id="CHEBI:15378"/>
        <dbReference type="ChEBI" id="CHEBI:57783"/>
        <dbReference type="ChEBI" id="CHEBI:58349"/>
        <dbReference type="ChEBI" id="CHEBI:79072"/>
        <dbReference type="ChEBI" id="CHEBI:133411"/>
    </reaction>
    <physiologicalReaction direction="right-to-left" evidence="24">
        <dbReference type="Rhea" id="RHEA:50594"/>
    </physiologicalReaction>
</comment>
<evidence type="ECO:0000256" key="31">
    <source>
        <dbReference type="ARBA" id="ARBA00049068"/>
    </source>
</evidence>
<evidence type="ECO:0000256" key="14">
    <source>
        <dbReference type="ARBA" id="ARBA00023098"/>
    </source>
</evidence>
<dbReference type="Gene3D" id="3.90.180.10">
    <property type="entry name" value="Medium-chain alcohol dehydrogenases, catalytic domain"/>
    <property type="match status" value="1"/>
</dbReference>
<comment type="catalytic activity">
    <reaction evidence="29">
        <text>20-hydroxy-leukotriene B4 + NADP(+) = 12-oxo-20-hydroxy-leukotriene B4 + NADPH + H(+)</text>
        <dbReference type="Rhea" id="RHEA:51208"/>
        <dbReference type="ChEBI" id="CHEBI:15378"/>
        <dbReference type="ChEBI" id="CHEBI:57460"/>
        <dbReference type="ChEBI" id="CHEBI:57783"/>
        <dbReference type="ChEBI" id="CHEBI:58349"/>
        <dbReference type="ChEBI" id="CHEBI:133346"/>
    </reaction>
    <physiologicalReaction direction="left-to-right" evidence="29">
        <dbReference type="Rhea" id="RHEA:51209"/>
    </physiologicalReaction>
</comment>
<evidence type="ECO:0000256" key="32">
    <source>
        <dbReference type="ARBA" id="ARBA00049070"/>
    </source>
</evidence>
<dbReference type="Pfam" id="PF16884">
    <property type="entry name" value="ADH_N_2"/>
    <property type="match status" value="1"/>
</dbReference>
<comment type="catalytic activity">
    <reaction evidence="32">
        <text>13,14-dihydro-15-oxo-prostaglandin E1 + NADP(+) = 15-oxoprostaglandin E1 + NADPH + H(+)</text>
        <dbReference type="Rhea" id="RHEA:50584"/>
        <dbReference type="ChEBI" id="CHEBI:15378"/>
        <dbReference type="ChEBI" id="CHEBI:57401"/>
        <dbReference type="ChEBI" id="CHEBI:57783"/>
        <dbReference type="ChEBI" id="CHEBI:58349"/>
        <dbReference type="ChEBI" id="CHEBI:133408"/>
    </reaction>
    <physiologicalReaction direction="right-to-left" evidence="32">
        <dbReference type="Rhea" id="RHEA:50586"/>
    </physiologicalReaction>
</comment>
<dbReference type="InterPro" id="IPR036291">
    <property type="entry name" value="NAD(P)-bd_dom_sf"/>
</dbReference>
<dbReference type="GO" id="GO:0032440">
    <property type="term" value="F:2-alkenal reductase [NAD(P)H] activity"/>
    <property type="evidence" value="ECO:0007669"/>
    <property type="project" value="UniProtKB-EC"/>
</dbReference>
<comment type="catalytic activity">
    <reaction evidence="34">
        <text>hexanal + NADP(+) = (E)-hex-2-enal + NADPH + H(+)</text>
        <dbReference type="Rhea" id="RHEA:50776"/>
        <dbReference type="ChEBI" id="CHEBI:15378"/>
        <dbReference type="ChEBI" id="CHEBI:28913"/>
        <dbReference type="ChEBI" id="CHEBI:57783"/>
        <dbReference type="ChEBI" id="CHEBI:58349"/>
        <dbReference type="ChEBI" id="CHEBI:88528"/>
    </reaction>
    <physiologicalReaction direction="right-to-left" evidence="34">
        <dbReference type="Rhea" id="RHEA:50778"/>
    </physiologicalReaction>
</comment>
<evidence type="ECO:0000256" key="6">
    <source>
        <dbReference type="ARBA" id="ARBA00020651"/>
    </source>
</evidence>
<comment type="catalytic activity">
    <reaction evidence="27">
        <text>13,14-dihydro-15-oxo-PGF2alpha + NADP(+) = 15-oxoprostaglandin F2alpha + NADPH + H(+)</text>
        <dbReference type="Rhea" id="RHEA:50588"/>
        <dbReference type="ChEBI" id="CHEBI:15378"/>
        <dbReference type="ChEBI" id="CHEBI:57783"/>
        <dbReference type="ChEBI" id="CHEBI:58349"/>
        <dbReference type="ChEBI" id="CHEBI:133374"/>
        <dbReference type="ChEBI" id="CHEBI:133409"/>
    </reaction>
    <physiologicalReaction direction="right-to-left" evidence="27">
        <dbReference type="Rhea" id="RHEA:50590"/>
    </physiologicalReaction>
</comment>
<dbReference type="Gene3D" id="3.40.50.720">
    <property type="entry name" value="NAD(P)-binding Rossmann-like Domain"/>
    <property type="match status" value="1"/>
</dbReference>
<evidence type="ECO:0000256" key="5">
    <source>
        <dbReference type="ARBA" id="ARBA00012410"/>
    </source>
</evidence>
<evidence type="ECO:0000259" key="35">
    <source>
        <dbReference type="SMART" id="SM00829"/>
    </source>
</evidence>
<evidence type="ECO:0000256" key="1">
    <source>
        <dbReference type="ARBA" id="ARBA00004496"/>
    </source>
</evidence>
<evidence type="ECO:0000256" key="33">
    <source>
        <dbReference type="ARBA" id="ARBA00049179"/>
    </source>
</evidence>
<evidence type="ECO:0000256" key="25">
    <source>
        <dbReference type="ARBA" id="ARBA00047903"/>
    </source>
</evidence>
<dbReference type="EC" id="1.3.1.74" evidence="5"/>
<dbReference type="EC" id="1.3.1.48" evidence="4"/>
<evidence type="ECO:0000256" key="26">
    <source>
        <dbReference type="ARBA" id="ARBA00048066"/>
    </source>
</evidence>
<dbReference type="STRING" id="48709.A0A1D2MDS1"/>
<comment type="catalytic activity">
    <reaction evidence="26">
        <text>nonan-2-one + NADP(+) = (3E)-nonen-2-one + NADPH + H(+)</text>
        <dbReference type="Rhea" id="RHEA:50616"/>
        <dbReference type="ChEBI" id="CHEBI:15378"/>
        <dbReference type="ChEBI" id="CHEBI:57783"/>
        <dbReference type="ChEBI" id="CHEBI:58349"/>
        <dbReference type="ChEBI" id="CHEBI:77927"/>
        <dbReference type="ChEBI" id="CHEBI:133457"/>
    </reaction>
    <physiologicalReaction direction="right-to-left" evidence="26">
        <dbReference type="Rhea" id="RHEA:50618"/>
    </physiologicalReaction>
</comment>
<evidence type="ECO:0000256" key="20">
    <source>
        <dbReference type="ARBA" id="ARBA00047461"/>
    </source>
</evidence>
<evidence type="ECO:0000256" key="23">
    <source>
        <dbReference type="ARBA" id="ARBA00047871"/>
    </source>
</evidence>
<comment type="catalytic activity">
    <reaction evidence="28">
        <text>4-hydroxynonanal + NADP(+) = (E)-4-hydroxynon-2-enal + NADPH + H(+)</text>
        <dbReference type="Rhea" id="RHEA:64736"/>
        <dbReference type="ChEBI" id="CHEBI:15378"/>
        <dbReference type="ChEBI" id="CHEBI:57783"/>
        <dbReference type="ChEBI" id="CHEBI:58349"/>
        <dbReference type="ChEBI" id="CHEBI:58968"/>
        <dbReference type="ChEBI" id="CHEBI:156112"/>
    </reaction>
    <physiologicalReaction direction="right-to-left" evidence="28">
        <dbReference type="Rhea" id="RHEA:64738"/>
    </physiologicalReaction>
</comment>
<dbReference type="GO" id="GO:0047522">
    <property type="term" value="F:15-oxoprostaglandin 13-reductase [NAD(P)+] activity"/>
    <property type="evidence" value="ECO:0007669"/>
    <property type="project" value="UniProtKB-EC"/>
</dbReference>
<dbReference type="Pfam" id="PF00107">
    <property type="entry name" value="ADH_zinc_N"/>
    <property type="match status" value="1"/>
</dbReference>
<evidence type="ECO:0000256" key="17">
    <source>
        <dbReference type="ARBA" id="ARBA00032255"/>
    </source>
</evidence>
<evidence type="ECO:0000256" key="29">
    <source>
        <dbReference type="ARBA" id="ARBA00048591"/>
    </source>
</evidence>
<evidence type="ECO:0000256" key="10">
    <source>
        <dbReference type="ARBA" id="ARBA00022832"/>
    </source>
</evidence>
<evidence type="ECO:0000256" key="34">
    <source>
        <dbReference type="ARBA" id="ARBA00049368"/>
    </source>
</evidence>
<proteinExistence type="inferred from homology"/>
<comment type="catalytic activity">
    <reaction evidence="20">
        <text>octanal + NADP(+) = (2E)-octenal + NADPH + H(+)</text>
        <dbReference type="Rhea" id="RHEA:50780"/>
        <dbReference type="ChEBI" id="CHEBI:15378"/>
        <dbReference type="ChEBI" id="CHEBI:17935"/>
        <dbReference type="ChEBI" id="CHEBI:57783"/>
        <dbReference type="ChEBI" id="CHEBI:58349"/>
        <dbReference type="ChEBI" id="CHEBI:61748"/>
    </reaction>
    <physiologicalReaction direction="right-to-left" evidence="20">
        <dbReference type="Rhea" id="RHEA:50782"/>
    </physiologicalReaction>
</comment>
<keyword evidence="7" id="KW-0963">Cytoplasm</keyword>
<dbReference type="PANTHER" id="PTHR43205">
    <property type="entry name" value="PROSTAGLANDIN REDUCTASE"/>
    <property type="match status" value="1"/>
</dbReference>
<keyword evidence="12" id="KW-0007">Acetylation</keyword>
<dbReference type="OMA" id="CGTASQY"/>